<evidence type="ECO:0000313" key="3">
    <source>
        <dbReference type="Proteomes" id="UP000557739"/>
    </source>
</evidence>
<keyword evidence="1" id="KW-0812">Transmembrane</keyword>
<gene>
    <name evidence="2" type="ORF">FHR19_003475</name>
</gene>
<dbReference type="AlphaFoldDB" id="A0A7W9EKI3"/>
<keyword evidence="3" id="KW-1185">Reference proteome</keyword>
<protein>
    <submittedName>
        <fullName evidence="2">Uncharacterized protein</fullName>
    </submittedName>
</protein>
<sequence>MTILAALAGGFLFLIAMSLGAHGPSPTEFLIEVWQLPATVTLSGIAAWLTARHRHGVASAVLLSAIAAQIHFWWNI</sequence>
<feature type="transmembrane region" description="Helical" evidence="1">
    <location>
        <begin position="30"/>
        <end position="49"/>
    </location>
</feature>
<accession>A0A7W9EKI3</accession>
<dbReference type="Proteomes" id="UP000557739">
    <property type="component" value="Unassembled WGS sequence"/>
</dbReference>
<keyword evidence="1" id="KW-0472">Membrane</keyword>
<evidence type="ECO:0000313" key="2">
    <source>
        <dbReference type="EMBL" id="MBB5700095.1"/>
    </source>
</evidence>
<comment type="caution">
    <text evidence="2">The sequence shown here is derived from an EMBL/GenBank/DDBJ whole genome shotgun (WGS) entry which is preliminary data.</text>
</comment>
<reference evidence="2 3" key="1">
    <citation type="submission" date="2020-08" db="EMBL/GenBank/DDBJ databases">
        <title>Genomic Encyclopedia of Type Strains, Phase IV (KMG-IV): sequencing the most valuable type-strain genomes for metagenomic binning, comparative biology and taxonomic classification.</title>
        <authorList>
            <person name="Goeker M."/>
        </authorList>
    </citation>
    <scope>NUCLEOTIDE SEQUENCE [LARGE SCALE GENOMIC DNA]</scope>
    <source>
        <strain evidence="2 3">DSM 27244</strain>
    </source>
</reference>
<dbReference type="EMBL" id="JACIJJ010000007">
    <property type="protein sequence ID" value="MBB5700095.1"/>
    <property type="molecule type" value="Genomic_DNA"/>
</dbReference>
<keyword evidence="1" id="KW-1133">Transmembrane helix</keyword>
<feature type="transmembrane region" description="Helical" evidence="1">
    <location>
        <begin position="56"/>
        <end position="74"/>
    </location>
</feature>
<dbReference type="RefSeq" id="WP_184031068.1">
    <property type="nucleotide sequence ID" value="NZ_JACIJJ010000007.1"/>
</dbReference>
<name>A0A7W9EKI3_9SPHN</name>
<organism evidence="2 3">
    <name type="scientific">Sphingomonas yantingensis</name>
    <dbReference type="NCBI Taxonomy" id="1241761"/>
    <lineage>
        <taxon>Bacteria</taxon>
        <taxon>Pseudomonadati</taxon>
        <taxon>Pseudomonadota</taxon>
        <taxon>Alphaproteobacteria</taxon>
        <taxon>Sphingomonadales</taxon>
        <taxon>Sphingomonadaceae</taxon>
        <taxon>Sphingomonas</taxon>
    </lineage>
</organism>
<evidence type="ECO:0000256" key="1">
    <source>
        <dbReference type="SAM" id="Phobius"/>
    </source>
</evidence>
<proteinExistence type="predicted"/>